<protein>
    <submittedName>
        <fullName evidence="2">Nuclear transport factor 2 family protein</fullName>
    </submittedName>
</protein>
<keyword evidence="3" id="KW-1185">Reference proteome</keyword>
<dbReference type="RefSeq" id="WP_216877000.1">
    <property type="nucleotide sequence ID" value="NZ_JAERQM010000004.1"/>
</dbReference>
<reference evidence="2 3" key="1">
    <citation type="submission" date="2021-01" db="EMBL/GenBank/DDBJ databases">
        <title>Roseomonas sp. nov, a bacterium isolated from an oil production mixture in Yumen Oilfield.</title>
        <authorList>
            <person name="Wu D."/>
        </authorList>
    </citation>
    <scope>NUCLEOTIDE SEQUENCE [LARGE SCALE GENOMIC DNA]</scope>
    <source>
        <strain evidence="2 3">ROY-5-3</strain>
    </source>
</reference>
<comment type="caution">
    <text evidence="2">The sequence shown here is derived from an EMBL/GenBank/DDBJ whole genome shotgun (WGS) entry which is preliminary data.</text>
</comment>
<dbReference type="EMBL" id="JAERQM010000004">
    <property type="protein sequence ID" value="MBU8545185.1"/>
    <property type="molecule type" value="Genomic_DNA"/>
</dbReference>
<accession>A0ABS6HCZ6</accession>
<evidence type="ECO:0000259" key="1">
    <source>
        <dbReference type="Pfam" id="PF20409"/>
    </source>
</evidence>
<dbReference type="Pfam" id="PF20409">
    <property type="entry name" value="SnoaL_5"/>
    <property type="match status" value="1"/>
</dbReference>
<dbReference type="InterPro" id="IPR046860">
    <property type="entry name" value="SnoaL_5"/>
</dbReference>
<evidence type="ECO:0000313" key="3">
    <source>
        <dbReference type="Proteomes" id="UP000689967"/>
    </source>
</evidence>
<feature type="domain" description="SnoaL-like" evidence="1">
    <location>
        <begin position="1"/>
        <end position="117"/>
    </location>
</feature>
<sequence length="117" mass="13288">MTTREIAEAFAALCKADQHEEAGDRFWADDVVSREAMEGPMAELRGKAAVKGKGEWWYANHEIHSATTEGPFVHGDQFALRFEMDITVKETGQRIQMAEIGLYTVKDGKVVEERFFY</sequence>
<organism evidence="2 3">
    <name type="scientific">Falsiroseomonas oleicola</name>
    <dbReference type="NCBI Taxonomy" id="2801474"/>
    <lineage>
        <taxon>Bacteria</taxon>
        <taxon>Pseudomonadati</taxon>
        <taxon>Pseudomonadota</taxon>
        <taxon>Alphaproteobacteria</taxon>
        <taxon>Acetobacterales</taxon>
        <taxon>Roseomonadaceae</taxon>
        <taxon>Falsiroseomonas</taxon>
    </lineage>
</organism>
<proteinExistence type="predicted"/>
<name>A0ABS6HCZ6_9PROT</name>
<gene>
    <name evidence="2" type="ORF">JJQ90_15800</name>
</gene>
<dbReference type="Proteomes" id="UP000689967">
    <property type="component" value="Unassembled WGS sequence"/>
</dbReference>
<evidence type="ECO:0000313" key="2">
    <source>
        <dbReference type="EMBL" id="MBU8545185.1"/>
    </source>
</evidence>